<accession>A0A396IBV4</accession>
<dbReference type="AlphaFoldDB" id="A0A396IBV4"/>
<dbReference type="Proteomes" id="UP000265566">
    <property type="component" value="Chromosome 4"/>
</dbReference>
<reference evidence="3" key="1">
    <citation type="journal article" date="2018" name="Nat. Plants">
        <title>Whole-genome landscape of Medicago truncatula symbiotic genes.</title>
        <authorList>
            <person name="Pecrix Y."/>
            <person name="Staton S.E."/>
            <person name="Sallet E."/>
            <person name="Lelandais-Briere C."/>
            <person name="Moreau S."/>
            <person name="Carrere S."/>
            <person name="Blein T."/>
            <person name="Jardinaud M.F."/>
            <person name="Latrasse D."/>
            <person name="Zouine M."/>
            <person name="Zahm M."/>
            <person name="Kreplak J."/>
            <person name="Mayjonade B."/>
            <person name="Satge C."/>
            <person name="Perez M."/>
            <person name="Cauet S."/>
            <person name="Marande W."/>
            <person name="Chantry-Darmon C."/>
            <person name="Lopez-Roques C."/>
            <person name="Bouchez O."/>
            <person name="Berard A."/>
            <person name="Debelle F."/>
            <person name="Munos S."/>
            <person name="Bendahmane A."/>
            <person name="Berges H."/>
            <person name="Niebel A."/>
            <person name="Buitink J."/>
            <person name="Frugier F."/>
            <person name="Benhamed M."/>
            <person name="Crespi M."/>
            <person name="Gouzy J."/>
            <person name="Gamas P."/>
        </authorList>
    </citation>
    <scope>NUCLEOTIDE SEQUENCE [LARGE SCALE GENOMIC DNA]</scope>
    <source>
        <strain evidence="3">cv. Jemalong A17</strain>
    </source>
</reference>
<feature type="transmembrane region" description="Helical" evidence="1">
    <location>
        <begin position="16"/>
        <end position="38"/>
    </location>
</feature>
<comment type="caution">
    <text evidence="2">The sequence shown here is derived from an EMBL/GenBank/DDBJ whole genome shotgun (WGS) entry which is preliminary data.</text>
</comment>
<dbReference type="Gramene" id="rna23623">
    <property type="protein sequence ID" value="RHN61185.1"/>
    <property type="gene ID" value="gene23623"/>
</dbReference>
<evidence type="ECO:0008006" key="4">
    <source>
        <dbReference type="Google" id="ProtNLM"/>
    </source>
</evidence>
<evidence type="ECO:0000313" key="3">
    <source>
        <dbReference type="Proteomes" id="UP000265566"/>
    </source>
</evidence>
<keyword evidence="1" id="KW-1133">Transmembrane helix</keyword>
<dbReference type="EMBL" id="PSQE01000004">
    <property type="protein sequence ID" value="RHN61185.1"/>
    <property type="molecule type" value="Genomic_DNA"/>
</dbReference>
<organism evidence="2 3">
    <name type="scientific">Medicago truncatula</name>
    <name type="common">Barrel medic</name>
    <name type="synonym">Medicago tribuloides</name>
    <dbReference type="NCBI Taxonomy" id="3880"/>
    <lineage>
        <taxon>Eukaryota</taxon>
        <taxon>Viridiplantae</taxon>
        <taxon>Streptophyta</taxon>
        <taxon>Embryophyta</taxon>
        <taxon>Tracheophyta</taxon>
        <taxon>Spermatophyta</taxon>
        <taxon>Magnoliopsida</taxon>
        <taxon>eudicotyledons</taxon>
        <taxon>Gunneridae</taxon>
        <taxon>Pentapetalae</taxon>
        <taxon>rosids</taxon>
        <taxon>fabids</taxon>
        <taxon>Fabales</taxon>
        <taxon>Fabaceae</taxon>
        <taxon>Papilionoideae</taxon>
        <taxon>50 kb inversion clade</taxon>
        <taxon>NPAAA clade</taxon>
        <taxon>Hologalegina</taxon>
        <taxon>IRL clade</taxon>
        <taxon>Trifolieae</taxon>
        <taxon>Medicago</taxon>
    </lineage>
</organism>
<evidence type="ECO:0000313" key="2">
    <source>
        <dbReference type="EMBL" id="RHN61185.1"/>
    </source>
</evidence>
<sequence length="54" mass="5504">MPGGYGQISSPETLPMLSFIVTFLLLAKNASLGVKLVIISSKGVCSVSTSSLGC</sequence>
<evidence type="ECO:0000256" key="1">
    <source>
        <dbReference type="SAM" id="Phobius"/>
    </source>
</evidence>
<keyword evidence="1" id="KW-0472">Membrane</keyword>
<keyword evidence="1" id="KW-0812">Transmembrane</keyword>
<proteinExistence type="predicted"/>
<protein>
    <recommendedName>
        <fullName evidence="4">Transmembrane protein</fullName>
    </recommendedName>
</protein>
<gene>
    <name evidence="2" type="ORF">MtrunA17_Chr4g0033881</name>
</gene>
<name>A0A396IBV4_MEDTR</name>